<organism evidence="3 4">
    <name type="scientific">Spodoptera litura</name>
    <name type="common">Asian cotton leafworm</name>
    <dbReference type="NCBI Taxonomy" id="69820"/>
    <lineage>
        <taxon>Eukaryota</taxon>
        <taxon>Metazoa</taxon>
        <taxon>Ecdysozoa</taxon>
        <taxon>Arthropoda</taxon>
        <taxon>Hexapoda</taxon>
        <taxon>Insecta</taxon>
        <taxon>Pterygota</taxon>
        <taxon>Neoptera</taxon>
        <taxon>Endopterygota</taxon>
        <taxon>Lepidoptera</taxon>
        <taxon>Glossata</taxon>
        <taxon>Ditrysia</taxon>
        <taxon>Noctuoidea</taxon>
        <taxon>Noctuidae</taxon>
        <taxon>Amphipyrinae</taxon>
        <taxon>Spodoptera</taxon>
    </lineage>
</organism>
<feature type="compositionally biased region" description="Acidic residues" evidence="1">
    <location>
        <begin position="95"/>
        <end position="118"/>
    </location>
</feature>
<keyword evidence="2" id="KW-0732">Signal</keyword>
<evidence type="ECO:0000313" key="4">
    <source>
        <dbReference type="RefSeq" id="XP_022815648.1"/>
    </source>
</evidence>
<evidence type="ECO:0000256" key="2">
    <source>
        <dbReference type="SAM" id="SignalP"/>
    </source>
</evidence>
<dbReference type="RefSeq" id="XP_022815648.1">
    <property type="nucleotide sequence ID" value="XM_022959880.1"/>
</dbReference>
<dbReference type="InterPro" id="IPR031959">
    <property type="entry name" value="DUF4779"/>
</dbReference>
<feature type="compositionally biased region" description="Basic and acidic residues" evidence="1">
    <location>
        <begin position="285"/>
        <end position="312"/>
    </location>
</feature>
<feature type="compositionally biased region" description="Acidic residues" evidence="1">
    <location>
        <begin position="327"/>
        <end position="342"/>
    </location>
</feature>
<feature type="signal peptide" evidence="2">
    <location>
        <begin position="1"/>
        <end position="17"/>
    </location>
</feature>
<dbReference type="GeneID" id="111348937"/>
<protein>
    <submittedName>
        <fullName evidence="4">Sarcoplasmic reticulum histidine-rich calcium-binding protein-like</fullName>
    </submittedName>
</protein>
<dbReference type="Pfam" id="PF16009">
    <property type="entry name" value="DUF4779"/>
    <property type="match status" value="1"/>
</dbReference>
<accession>A0A9J7DQW3</accession>
<keyword evidence="3" id="KW-1185">Reference proteome</keyword>
<dbReference type="KEGG" id="sliu:111348937"/>
<sequence>MANTALYILLAATAVAAVQVNFVPPADTSYIYRSDNNGPATYIKLGAPALPHHTAHSSYVPHLPALQPKFQAIEAIDLAPVPLPYLAAKPIVVEDAEEGDDDDDDDDDDSESSEEYDGDDHGRAFAKVGGSNYGEKHHSAHGEKGSKGYHTEDHHAKGEAGNYGKKHDEGYYKEAEGGEKGHHDVAVVHGKHYEGGKSYKGGDHGHKKHFSKGEDITGYHKVFHKDEFKKDHDFYDVADKSGHFNKHGHENEHHGSEEGGHEEGGHHDSASNKGGFGKSGFHAKGHIDDADASHSAEDGHESHYHNKADFGKKGGSSHGQEFAFANDNDEDDDDDSLYDDKE</sequence>
<feature type="region of interest" description="Disordered" evidence="1">
    <location>
        <begin position="240"/>
        <end position="342"/>
    </location>
</feature>
<feature type="chain" id="PRO_5039890069" evidence="2">
    <location>
        <begin position="18"/>
        <end position="342"/>
    </location>
</feature>
<evidence type="ECO:0000313" key="3">
    <source>
        <dbReference type="Proteomes" id="UP000301870"/>
    </source>
</evidence>
<dbReference type="AlphaFoldDB" id="A0A9J7DQW3"/>
<feature type="region of interest" description="Disordered" evidence="1">
    <location>
        <begin position="95"/>
        <end position="169"/>
    </location>
</feature>
<feature type="compositionally biased region" description="Basic and acidic residues" evidence="1">
    <location>
        <begin position="240"/>
        <end position="270"/>
    </location>
</feature>
<gene>
    <name evidence="4" type="primary">LOC111348937</name>
</gene>
<feature type="compositionally biased region" description="Basic and acidic residues" evidence="1">
    <location>
        <begin position="134"/>
        <end position="158"/>
    </location>
</feature>
<evidence type="ECO:0000256" key="1">
    <source>
        <dbReference type="SAM" id="MobiDB-lite"/>
    </source>
</evidence>
<reference evidence="4" key="1">
    <citation type="submission" date="2025-08" db="UniProtKB">
        <authorList>
            <consortium name="RefSeq"/>
        </authorList>
    </citation>
    <scope>IDENTIFICATION</scope>
    <source>
        <strain evidence="4">Ishihara</strain>
        <tissue evidence="4">Whole body</tissue>
    </source>
</reference>
<dbReference type="Proteomes" id="UP000301870">
    <property type="component" value="Chromosome 8"/>
</dbReference>
<name>A0A9J7DQW3_SPOLT</name>
<dbReference type="OrthoDB" id="6432502at2759"/>
<proteinExistence type="predicted"/>